<gene>
    <name evidence="1" type="ORF">HLB23_23555</name>
</gene>
<reference evidence="1 2" key="1">
    <citation type="submission" date="2020-05" db="EMBL/GenBank/DDBJ databases">
        <title>MicrobeNet Type strains.</title>
        <authorList>
            <person name="Nicholson A.C."/>
        </authorList>
    </citation>
    <scope>NUCLEOTIDE SEQUENCE [LARGE SCALE GENOMIC DNA]</scope>
    <source>
        <strain evidence="1 2">JCM 3224</strain>
    </source>
</reference>
<keyword evidence="2" id="KW-1185">Reference proteome</keyword>
<comment type="caution">
    <text evidence="1">The sequence shown here is derived from an EMBL/GenBank/DDBJ whole genome shotgun (WGS) entry which is preliminary data.</text>
</comment>
<dbReference type="EMBL" id="JABELX010000008">
    <property type="protein sequence ID" value="NNH72801.1"/>
    <property type="molecule type" value="Genomic_DNA"/>
</dbReference>
<protein>
    <submittedName>
        <fullName evidence="1">Uncharacterized protein</fullName>
    </submittedName>
</protein>
<sequence length="166" mass="18148">MEQGPALIEAIAGRKVANRIPAMLWNGVQLDPVRKAGSLWAIGGSSSAMQEIAERWPGWTWTNLDDQVDMTALEAERHSAPERADAFRSLSECFDRHQLIDKGTESSALLLQTQDWLSGLCDTAGLSVTRLEDNAFAHHPIDLPPVELADTREAINAAELRCSPGC</sequence>
<dbReference type="Proteomes" id="UP000586827">
    <property type="component" value="Unassembled WGS sequence"/>
</dbReference>
<evidence type="ECO:0000313" key="2">
    <source>
        <dbReference type="Proteomes" id="UP000586827"/>
    </source>
</evidence>
<name>A0A849CGY1_9NOCA</name>
<proteinExistence type="predicted"/>
<accession>A0A849CGY1</accession>
<evidence type="ECO:0000313" key="1">
    <source>
        <dbReference type="EMBL" id="NNH72801.1"/>
    </source>
</evidence>
<dbReference type="RefSeq" id="WP_067524026.1">
    <property type="nucleotide sequence ID" value="NZ_JABELX010000008.1"/>
</dbReference>
<organism evidence="1 2">
    <name type="scientific">Nocardia uniformis</name>
    <dbReference type="NCBI Taxonomy" id="53432"/>
    <lineage>
        <taxon>Bacteria</taxon>
        <taxon>Bacillati</taxon>
        <taxon>Actinomycetota</taxon>
        <taxon>Actinomycetes</taxon>
        <taxon>Mycobacteriales</taxon>
        <taxon>Nocardiaceae</taxon>
        <taxon>Nocardia</taxon>
    </lineage>
</organism>
<dbReference type="AlphaFoldDB" id="A0A849CGY1"/>